<protein>
    <submittedName>
        <fullName evidence="1">Uncharacterized protein</fullName>
    </submittedName>
</protein>
<accession>A0A3G3M8M0</accession>
<reference evidence="1 2" key="1">
    <citation type="submission" date="2018-09" db="EMBL/GenBank/DDBJ databases">
        <authorList>
            <person name="Pope W.H."/>
            <person name="Garlena R.A."/>
            <person name="Russell D.A."/>
            <person name="Jacobs-Sera D."/>
            <person name="Hatfull G.F."/>
        </authorList>
    </citation>
    <scope>NUCLEOTIDE SEQUENCE [LARGE SCALE GENOMIC DNA]</scope>
</reference>
<keyword evidence="2" id="KW-1185">Reference proteome</keyword>
<evidence type="ECO:0000313" key="2">
    <source>
        <dbReference type="Proteomes" id="UP000279733"/>
    </source>
</evidence>
<organism evidence="1 2">
    <name type="scientific">Gordonia phage Fosterous</name>
    <dbReference type="NCBI Taxonomy" id="2483668"/>
    <lineage>
        <taxon>Viruses</taxon>
        <taxon>Duplodnaviria</taxon>
        <taxon>Heunggongvirae</taxon>
        <taxon>Uroviricota</taxon>
        <taxon>Caudoviricetes</taxon>
        <taxon>Stackebrandtviridae</taxon>
        <taxon>Schenleyvirinae</taxon>
        <taxon>Vividuovirus</taxon>
        <taxon>Vividuovirus fosterous</taxon>
    </lineage>
</organism>
<gene>
    <name evidence="1" type="primary">72</name>
    <name evidence="1" type="ORF">SEA_FOSTEROUS_72</name>
</gene>
<sequence length="123" mass="14199">MVTNTTVITVRPHQRPLRAIRWDGKYHSAVDIARALNGRVIVWPVPAGYEHGLRRDYELDRSTGNVLDRASAFLVVYRHGVDPDPQRCDAGTWFVWDDDDVKIFEGDDEFDRLYYVDGEDAFT</sequence>
<dbReference type="EMBL" id="MH976510">
    <property type="protein sequence ID" value="AYR02791.1"/>
    <property type="molecule type" value="Genomic_DNA"/>
</dbReference>
<dbReference type="RefSeq" id="YP_010099315.1">
    <property type="nucleotide sequence ID" value="NC_055775.1"/>
</dbReference>
<dbReference type="GeneID" id="65116999"/>
<name>A0A3G3M8M0_9CAUD</name>
<dbReference type="KEGG" id="vg:65116999"/>
<evidence type="ECO:0000313" key="1">
    <source>
        <dbReference type="EMBL" id="AYR02791.1"/>
    </source>
</evidence>
<proteinExistence type="predicted"/>
<dbReference type="Proteomes" id="UP000279733">
    <property type="component" value="Segment"/>
</dbReference>